<dbReference type="Proteomes" id="UP000468766">
    <property type="component" value="Unassembled WGS sequence"/>
</dbReference>
<dbReference type="SUPFAM" id="SSF158791">
    <property type="entry name" value="MgtE N-terminal domain-like"/>
    <property type="match status" value="2"/>
</dbReference>
<dbReference type="RefSeq" id="WP_151617840.1">
    <property type="nucleotide sequence ID" value="NZ_WBXO01000001.1"/>
</dbReference>
<keyword evidence="4" id="KW-1185">Reference proteome</keyword>
<dbReference type="OrthoDB" id="2080830at2"/>
<evidence type="ECO:0000313" key="4">
    <source>
        <dbReference type="Proteomes" id="UP000468766"/>
    </source>
</evidence>
<sequence>MADNQKEDNKKSLFPWKTFFVLAIPVFLLGSISAAQVTGVVDFTQYLRQVPVVGALFPEKEEEAAFQQTFEEYRIAQLEEEKAEMDAQLRELQQQLAWLEPQEDLWNQEKDELEEELKALQEQLEISLEQSTQTTVDQQGLVERLALMKPANAAKIMENLPDHMVNSLLSEMDVDEAARIMALFDPLRAARLAYPDINIEIATQDGSQQAVQERSATLQSLGRSLAAMQPDEASMLIENLSNDIAVAIMKEMNDEARGKILSSLSFQNPARAAQLVTMIGQS</sequence>
<dbReference type="Gene3D" id="1.10.220.30">
    <property type="match status" value="1"/>
</dbReference>
<protein>
    <recommendedName>
        <fullName evidence="2">Magnesium transporter MgtE intracellular domain-containing protein</fullName>
    </recommendedName>
</protein>
<evidence type="ECO:0000256" key="1">
    <source>
        <dbReference type="SAM" id="Coils"/>
    </source>
</evidence>
<dbReference type="AlphaFoldDB" id="A0A6I0EVH6"/>
<organism evidence="3 4">
    <name type="scientific">Heliorestis acidaminivorans</name>
    <dbReference type="NCBI Taxonomy" id="553427"/>
    <lineage>
        <taxon>Bacteria</taxon>
        <taxon>Bacillati</taxon>
        <taxon>Bacillota</taxon>
        <taxon>Clostridia</taxon>
        <taxon>Eubacteriales</taxon>
        <taxon>Heliobacteriaceae</taxon>
        <taxon>Heliorestis</taxon>
    </lineage>
</organism>
<feature type="coiled-coil region" evidence="1">
    <location>
        <begin position="75"/>
        <end position="130"/>
    </location>
</feature>
<dbReference type="EMBL" id="WBXO01000001">
    <property type="protein sequence ID" value="KAB2954394.1"/>
    <property type="molecule type" value="Genomic_DNA"/>
</dbReference>
<evidence type="ECO:0000313" key="3">
    <source>
        <dbReference type="EMBL" id="KAB2954394.1"/>
    </source>
</evidence>
<feature type="domain" description="Magnesium transporter MgtE intracellular" evidence="2">
    <location>
        <begin position="225"/>
        <end position="275"/>
    </location>
</feature>
<dbReference type="InterPro" id="IPR006668">
    <property type="entry name" value="Mg_transptr_MgtE_intracell_dom"/>
</dbReference>
<dbReference type="Pfam" id="PF03448">
    <property type="entry name" value="MgtE_N"/>
    <property type="match status" value="1"/>
</dbReference>
<evidence type="ECO:0000259" key="2">
    <source>
        <dbReference type="Pfam" id="PF03448"/>
    </source>
</evidence>
<proteinExistence type="predicted"/>
<gene>
    <name evidence="3" type="ORF">F9B85_01530</name>
</gene>
<name>A0A6I0EVH6_9FIRM</name>
<accession>A0A6I0EVH6</accession>
<keyword evidence="1" id="KW-0175">Coiled coil</keyword>
<comment type="caution">
    <text evidence="3">The sequence shown here is derived from an EMBL/GenBank/DDBJ whole genome shotgun (WGS) entry which is preliminary data.</text>
</comment>
<reference evidence="3 4" key="1">
    <citation type="submission" date="2019-10" db="EMBL/GenBank/DDBJ databases">
        <title>Whole-genome sequence of the extremophile Heliorestis acidaminivorans DSM 24790.</title>
        <authorList>
            <person name="Kyndt J.A."/>
            <person name="Meyer T.E."/>
        </authorList>
    </citation>
    <scope>NUCLEOTIDE SEQUENCE [LARGE SCALE GENOMIC DNA]</scope>
    <source>
        <strain evidence="3 4">DSM 24790</strain>
    </source>
</reference>